<dbReference type="HOGENOM" id="CLU_001066_0_1_1"/>
<dbReference type="PANTHER" id="PTHR10887">
    <property type="entry name" value="DNA2/NAM7 HELICASE FAMILY"/>
    <property type="match status" value="1"/>
</dbReference>
<reference evidence="5 6" key="1">
    <citation type="journal article" date="2013" name="Nature">
        <title>Insights into bilaterian evolution from three spiralian genomes.</title>
        <authorList>
            <person name="Simakov O."/>
            <person name="Marletaz F."/>
            <person name="Cho S.J."/>
            <person name="Edsinger-Gonzales E."/>
            <person name="Havlak P."/>
            <person name="Hellsten U."/>
            <person name="Kuo D.H."/>
            <person name="Larsson T."/>
            <person name="Lv J."/>
            <person name="Arendt D."/>
            <person name="Savage R."/>
            <person name="Osoegawa K."/>
            <person name="de Jong P."/>
            <person name="Grimwood J."/>
            <person name="Chapman J.A."/>
            <person name="Shapiro H."/>
            <person name="Aerts A."/>
            <person name="Otillar R.P."/>
            <person name="Terry A.Y."/>
            <person name="Boore J.L."/>
            <person name="Grigoriev I.V."/>
            <person name="Lindberg D.R."/>
            <person name="Seaver E.C."/>
            <person name="Weisblat D.A."/>
            <person name="Putnam N.H."/>
            <person name="Rokhsar D.S."/>
        </authorList>
    </citation>
    <scope>NUCLEOTIDE SEQUENCE [LARGE SCALE GENOMIC DNA]</scope>
</reference>
<evidence type="ECO:0008006" key="7">
    <source>
        <dbReference type="Google" id="ProtNLM"/>
    </source>
</evidence>
<keyword evidence="6" id="KW-1185">Reference proteome</keyword>
<dbReference type="Pfam" id="PF13086">
    <property type="entry name" value="AAA_11"/>
    <property type="match status" value="1"/>
</dbReference>
<dbReference type="GO" id="GO:0031048">
    <property type="term" value="P:regulatory ncRNA-mediated heterochromatin formation"/>
    <property type="evidence" value="ECO:0007669"/>
    <property type="project" value="TreeGrafter"/>
</dbReference>
<dbReference type="OrthoDB" id="2423195at2759"/>
<protein>
    <recommendedName>
        <fullName evidence="7">NFX1-type zinc finger-containing protein 1</fullName>
    </recommendedName>
</protein>
<feature type="domain" description="ZNFX1" evidence="4">
    <location>
        <begin position="296"/>
        <end position="400"/>
    </location>
</feature>
<dbReference type="InterPro" id="IPR041679">
    <property type="entry name" value="DNA2/NAM7-like_C"/>
</dbReference>
<dbReference type="Gene3D" id="3.40.50.300">
    <property type="entry name" value="P-loop containing nucleotide triphosphate hydrolases"/>
    <property type="match status" value="2"/>
</dbReference>
<dbReference type="STRING" id="225164.V4AYN7"/>
<evidence type="ECO:0000259" key="4">
    <source>
        <dbReference type="Pfam" id="PF25396"/>
    </source>
</evidence>
<dbReference type="FunFam" id="3.40.50.300:FF:000742">
    <property type="entry name" value="NFX1-type zinc finger-containing protein 1"/>
    <property type="match status" value="1"/>
</dbReference>
<dbReference type="InterPro" id="IPR057373">
    <property type="entry name" value="ZNFX1"/>
</dbReference>
<sequence length="1596" mass="183308">MNSNRQWRRRRHANECRISHINQVDDIDTNQDRKSDVLTFDTLRYYEGKESVFILFSLGHGSSGLYELLNLPRQNVDMVKLTVSVIAKGCTCNTAPQNKINILTKLISSPFLTIGVPDLLMKISTDTDEDGDESQKIFKNVCEIVLALILNIPSACVNMNLLGLTTLIEGVMDTLRTRTEIDDELMEIYQEIHDLKDKRLINIKNRGLSDEHRDSPEELAPPDDFRDISVLPTMEDIDPSTKPFLRKNKVKGGYASSSDYLDVQFRLLREDFIQPLRNGIEEYQIMVRGENNGRHRFSDIRVYTDVSVVRSICTRTDLLYRLQFDVSKMKKVNWQISKRLIFGSLVCLSSDEFKTFYIATVCDRDAKKLADGYIDVKFEHQLNDIDAITPDQKFVMVETTAYYEAYKHVLKGLQDIKHVPFERYIVQCNSSVNPPRYLLDCPALDLRPLVDEKVTLRGDHDNLRRQGRKRNYEFSGKSKPAEKINLLNIQSWPNHELLNVDESQFAALQTALTKEFSVIQGPPGTGKTYVGLKIVKALLHNSSAWNYDDEIKRPMLIVCYTNHALDQFFEGISNFYDGKIVRVGSRISSRKIENYSIQKQTFVGREQFSDLDKIKFENNNEILELKSQIESAGCRIEEATGEILTENVLGPLMSPAHREQLSSSFYERRLFETDDPMLEWLDIAVNDYETAPKDRFQVTSHKKRNLKQNVRKKINSRSELTKAEVDRIANIWKIDINSRWRLYRYWVSEHCNKLRETISELGERYKTKCETMKEVNLRKDKIIMTEATVIAMTTTGAAKYHRILQEVNPRIIVVEEAAKVLEGHVITSLNAGCEQLILIGDHKQLRPNPNVFNLAVKYNLQISLFERMLKNGVHCDCLEIQHRMRSEISKLMKPIYPTLMDHFSVRTFDNVKGLAKNIFFIDHKFEEQHNEEMRSHSNSYEAEFISKLTDYLLKQGYDKKQITVLTAYSGQIHQLKKVMPKHRFEGIRITPIDNFQGEENDIILLSLVRSNIKENIGFLKIENRVCVALSRARKGLYVIGNFGILASQSSLWKEITIILKISGEITTPGDFDMVPHGGCQKLCYARLQCGHSCIMTCHPTDPDHKEYSCPKPCTKTCKDGHPCEKKCYQECGDCQIKVEKTIPVCGHTKWVKCSESIFIRNCQAVVAKNWPCGHIGNIVCEQFDYSFCRQPCGLVLECGHPCTGTCSDCFSGRLHKPCGQRCTKNLICDHKCQSKCSYCPPCEKACANRCEHSKCKKKCGEICITCKEPCAWKCQHFTCGKKCFEPCDRPPCNHPCCKILKCGHECIGLCGEPCPNLCRICHKDKVTEIFFGTEDEADARFVQLKDCGHVIEYESLDNWMKEGTSSSETISIQMKTCPKCKTPIRKCVRYGSIINRVLQSVDQVKQTYIGNKTAIEKLRRELQLRALRKLGTSAVSSPWLKLVRIIPVASTENHLLAIQNQQEVLIKIDKLLVKLKKVAENHQPLSASKYKEYDVLNKEFKKFVEWLSLDRMVFSNQELNDAQAEMKRLFLYLKFFNLIVTVEKRNIDLGILQKDIKQCYTLFSDGNPLTGRDLQTIDKTNETLKKMKKIVHSNGC</sequence>
<dbReference type="InterPro" id="IPR047187">
    <property type="entry name" value="SF1_C_Upf1"/>
</dbReference>
<dbReference type="EMBL" id="KB201205">
    <property type="protein sequence ID" value="ESO98816.1"/>
    <property type="molecule type" value="Genomic_DNA"/>
</dbReference>
<evidence type="ECO:0000259" key="2">
    <source>
        <dbReference type="Pfam" id="PF13086"/>
    </source>
</evidence>
<keyword evidence="1" id="KW-1133">Transmembrane helix</keyword>
<evidence type="ECO:0000259" key="3">
    <source>
        <dbReference type="Pfam" id="PF13087"/>
    </source>
</evidence>
<accession>V4AYN7</accession>
<dbReference type="GO" id="GO:0004386">
    <property type="term" value="F:helicase activity"/>
    <property type="evidence" value="ECO:0007669"/>
    <property type="project" value="InterPro"/>
</dbReference>
<keyword evidence="1" id="KW-0472">Membrane</keyword>
<dbReference type="GeneID" id="20231042"/>
<dbReference type="CTD" id="20231042"/>
<dbReference type="Proteomes" id="UP000030746">
    <property type="component" value="Unassembled WGS sequence"/>
</dbReference>
<name>V4AYN7_LOTGI</name>
<dbReference type="RefSeq" id="XP_009050452.1">
    <property type="nucleotide sequence ID" value="XM_009052204.1"/>
</dbReference>
<dbReference type="InterPro" id="IPR045055">
    <property type="entry name" value="DNA2/NAM7-like"/>
</dbReference>
<gene>
    <name evidence="5" type="ORF">LOTGIDRAFT_114056</name>
</gene>
<dbReference type="GO" id="GO:0031380">
    <property type="term" value="C:nuclear RNA-directed RNA polymerase complex"/>
    <property type="evidence" value="ECO:0007669"/>
    <property type="project" value="TreeGrafter"/>
</dbReference>
<feature type="domain" description="DNA2/NAM7 helicase helicase" evidence="2">
    <location>
        <begin position="500"/>
        <end position="847"/>
    </location>
</feature>
<proteinExistence type="predicted"/>
<dbReference type="SUPFAM" id="SSF52540">
    <property type="entry name" value="P-loop containing nucleoside triphosphate hydrolases"/>
    <property type="match status" value="1"/>
</dbReference>
<dbReference type="Pfam" id="PF13087">
    <property type="entry name" value="AAA_12"/>
    <property type="match status" value="1"/>
</dbReference>
<dbReference type="KEGG" id="lgi:LOTGIDRAFT_114056"/>
<evidence type="ECO:0000313" key="6">
    <source>
        <dbReference type="Proteomes" id="UP000030746"/>
    </source>
</evidence>
<evidence type="ECO:0000256" key="1">
    <source>
        <dbReference type="SAM" id="Phobius"/>
    </source>
</evidence>
<keyword evidence="1" id="KW-0812">Transmembrane</keyword>
<evidence type="ECO:0000313" key="5">
    <source>
        <dbReference type="EMBL" id="ESO98816.1"/>
    </source>
</evidence>
<dbReference type="CDD" id="cd18808">
    <property type="entry name" value="SF1_C_Upf1"/>
    <property type="match status" value="1"/>
</dbReference>
<organism evidence="5 6">
    <name type="scientific">Lottia gigantea</name>
    <name type="common">Giant owl limpet</name>
    <dbReference type="NCBI Taxonomy" id="225164"/>
    <lineage>
        <taxon>Eukaryota</taxon>
        <taxon>Metazoa</taxon>
        <taxon>Spiralia</taxon>
        <taxon>Lophotrochozoa</taxon>
        <taxon>Mollusca</taxon>
        <taxon>Gastropoda</taxon>
        <taxon>Patellogastropoda</taxon>
        <taxon>Lottioidea</taxon>
        <taxon>Lottiidae</taxon>
        <taxon>Lottia</taxon>
    </lineage>
</organism>
<dbReference type="CDD" id="cd17936">
    <property type="entry name" value="EEXXEc_NFX1"/>
    <property type="match status" value="1"/>
</dbReference>
<feature type="transmembrane region" description="Helical" evidence="1">
    <location>
        <begin position="144"/>
        <end position="168"/>
    </location>
</feature>
<dbReference type="InterPro" id="IPR041677">
    <property type="entry name" value="DNA2/NAM7_AAA_11"/>
</dbReference>
<dbReference type="InterPro" id="IPR027417">
    <property type="entry name" value="P-loop_NTPase"/>
</dbReference>
<dbReference type="OMA" id="CTEKCEW"/>
<dbReference type="Pfam" id="PF25396">
    <property type="entry name" value="ZNFX1"/>
    <property type="match status" value="1"/>
</dbReference>
<dbReference type="PANTHER" id="PTHR10887:SF341">
    <property type="entry name" value="NFX1-TYPE ZINC FINGER-CONTAINING PROTEIN 1"/>
    <property type="match status" value="1"/>
</dbReference>
<feature type="domain" description="DNA2/NAM7 helicase-like C-terminal" evidence="3">
    <location>
        <begin position="860"/>
        <end position="1041"/>
    </location>
</feature>